<evidence type="ECO:0000256" key="7">
    <source>
        <dbReference type="RuleBase" id="RU364069"/>
    </source>
</evidence>
<feature type="active site" description="Proton donor" evidence="5">
    <location>
        <position position="132"/>
    </location>
</feature>
<dbReference type="GO" id="GO:0005829">
    <property type="term" value="C:cytosol"/>
    <property type="evidence" value="ECO:0007669"/>
    <property type="project" value="TreeGrafter"/>
</dbReference>
<evidence type="ECO:0000256" key="5">
    <source>
        <dbReference type="PIRSR" id="PIRSR600888-1"/>
    </source>
</evidence>
<dbReference type="Gene3D" id="2.60.120.10">
    <property type="entry name" value="Jelly Rolls"/>
    <property type="match status" value="1"/>
</dbReference>
<dbReference type="SUPFAM" id="SSF51182">
    <property type="entry name" value="RmlC-like cupins"/>
    <property type="match status" value="1"/>
</dbReference>
<accession>A0A1I7MVX8</accession>
<dbReference type="GO" id="GO:0008830">
    <property type="term" value="F:dTDP-4-dehydrorhamnose 3,5-epimerase activity"/>
    <property type="evidence" value="ECO:0007669"/>
    <property type="project" value="UniProtKB-UniRule"/>
</dbReference>
<sequence length="183" mass="20135">MRITELDIPGLIVVTPKRFQDTRGFFTELYNSKALEEAGIRDVFVQDNFSLSSKTGTIRGLHFQVPPHSQTKLVRVSRGRILDVAVDLRPSSPTYRRHVSTEISAENGQQIYIPGGFAHGFCTLEPDTEVVYKVSSHYAPGAEAGVLWSDPELGIAWPVSAQDAIVSDKDAKLPLLRDIAGTV</sequence>
<dbReference type="EC" id="5.1.3.13" evidence="3 7"/>
<dbReference type="OrthoDB" id="9800680at2"/>
<evidence type="ECO:0000256" key="1">
    <source>
        <dbReference type="ARBA" id="ARBA00001298"/>
    </source>
</evidence>
<comment type="subunit">
    <text evidence="7">Homodimer.</text>
</comment>
<dbReference type="UniPathway" id="UPA00124"/>
<evidence type="ECO:0000256" key="2">
    <source>
        <dbReference type="ARBA" id="ARBA00001997"/>
    </source>
</evidence>
<dbReference type="Proteomes" id="UP000199423">
    <property type="component" value="Unassembled WGS sequence"/>
</dbReference>
<reference evidence="9" key="1">
    <citation type="submission" date="2016-10" db="EMBL/GenBank/DDBJ databases">
        <authorList>
            <person name="Varghese N."/>
            <person name="Submissions S."/>
        </authorList>
    </citation>
    <scope>NUCLEOTIDE SEQUENCE [LARGE SCALE GENOMIC DNA]</scope>
    <source>
        <strain evidence="9">DSM 1565</strain>
    </source>
</reference>
<dbReference type="PANTHER" id="PTHR21047">
    <property type="entry name" value="DTDP-6-DEOXY-D-GLUCOSE-3,5 EPIMERASE"/>
    <property type="match status" value="1"/>
</dbReference>
<dbReference type="AlphaFoldDB" id="A0A1I7MVX8"/>
<dbReference type="EMBL" id="FPCH01000001">
    <property type="protein sequence ID" value="SFV26516.1"/>
    <property type="molecule type" value="Genomic_DNA"/>
</dbReference>
<dbReference type="STRING" id="51670.SAMN04488557_0503"/>
<evidence type="ECO:0000256" key="3">
    <source>
        <dbReference type="ARBA" id="ARBA00012098"/>
    </source>
</evidence>
<organism evidence="8 9">
    <name type="scientific">Hyphomicrobium facile</name>
    <dbReference type="NCBI Taxonomy" id="51670"/>
    <lineage>
        <taxon>Bacteria</taxon>
        <taxon>Pseudomonadati</taxon>
        <taxon>Pseudomonadota</taxon>
        <taxon>Alphaproteobacteria</taxon>
        <taxon>Hyphomicrobiales</taxon>
        <taxon>Hyphomicrobiaceae</taxon>
        <taxon>Hyphomicrobium</taxon>
    </lineage>
</organism>
<dbReference type="NCBIfam" id="TIGR01221">
    <property type="entry name" value="rmlC"/>
    <property type="match status" value="1"/>
</dbReference>
<proteinExistence type="inferred from homology"/>
<feature type="site" description="Participates in a stacking interaction with the thymidine ring of dTDP-4-oxo-6-deoxyglucose" evidence="6">
    <location>
        <position position="138"/>
    </location>
</feature>
<dbReference type="InterPro" id="IPR000888">
    <property type="entry name" value="RmlC-like"/>
</dbReference>
<dbReference type="InterPro" id="IPR014710">
    <property type="entry name" value="RmlC-like_jellyroll"/>
</dbReference>
<gene>
    <name evidence="8" type="ORF">SAMN04488557_0503</name>
</gene>
<name>A0A1I7MVX8_9HYPH</name>
<comment type="pathway">
    <text evidence="7">Carbohydrate biosynthesis; dTDP-L-rhamnose biosynthesis.</text>
</comment>
<dbReference type="Pfam" id="PF00908">
    <property type="entry name" value="dTDP_sugar_isom"/>
    <property type="match status" value="1"/>
</dbReference>
<comment type="function">
    <text evidence="2 7">Catalyzes the epimerization of the C3' and C5'positions of dTDP-6-deoxy-D-xylo-4-hexulose, forming dTDP-6-deoxy-L-lyxo-4-hexulose.</text>
</comment>
<evidence type="ECO:0000256" key="4">
    <source>
        <dbReference type="ARBA" id="ARBA00019595"/>
    </source>
</evidence>
<dbReference type="InterPro" id="IPR011051">
    <property type="entry name" value="RmlC_Cupin_sf"/>
</dbReference>
<comment type="catalytic activity">
    <reaction evidence="1 7">
        <text>dTDP-4-dehydro-6-deoxy-alpha-D-glucose = dTDP-4-dehydro-beta-L-rhamnose</text>
        <dbReference type="Rhea" id="RHEA:16969"/>
        <dbReference type="ChEBI" id="CHEBI:57649"/>
        <dbReference type="ChEBI" id="CHEBI:62830"/>
        <dbReference type="EC" id="5.1.3.13"/>
    </reaction>
</comment>
<dbReference type="CDD" id="cd00438">
    <property type="entry name" value="cupin_RmlC"/>
    <property type="match status" value="1"/>
</dbReference>
<keyword evidence="7" id="KW-0413">Isomerase</keyword>
<dbReference type="PANTHER" id="PTHR21047:SF2">
    <property type="entry name" value="THYMIDINE DIPHOSPHO-4-KETO-RHAMNOSE 3,5-EPIMERASE"/>
    <property type="match status" value="1"/>
</dbReference>
<feature type="active site" description="Proton acceptor" evidence="5">
    <location>
        <position position="62"/>
    </location>
</feature>
<comment type="similarity">
    <text evidence="7">Belongs to the dTDP-4-dehydrorhamnose 3,5-epimerase family.</text>
</comment>
<dbReference type="GO" id="GO:0019305">
    <property type="term" value="P:dTDP-rhamnose biosynthetic process"/>
    <property type="evidence" value="ECO:0007669"/>
    <property type="project" value="UniProtKB-UniRule"/>
</dbReference>
<evidence type="ECO:0000313" key="9">
    <source>
        <dbReference type="Proteomes" id="UP000199423"/>
    </source>
</evidence>
<dbReference type="GO" id="GO:0000271">
    <property type="term" value="P:polysaccharide biosynthetic process"/>
    <property type="evidence" value="ECO:0007669"/>
    <property type="project" value="TreeGrafter"/>
</dbReference>
<evidence type="ECO:0000313" key="8">
    <source>
        <dbReference type="EMBL" id="SFV26516.1"/>
    </source>
</evidence>
<evidence type="ECO:0000256" key="6">
    <source>
        <dbReference type="PIRSR" id="PIRSR600888-3"/>
    </source>
</evidence>
<dbReference type="RefSeq" id="WP_092863753.1">
    <property type="nucleotide sequence ID" value="NZ_FPCH01000001.1"/>
</dbReference>
<keyword evidence="9" id="KW-1185">Reference proteome</keyword>
<protein>
    <recommendedName>
        <fullName evidence="4 7">dTDP-4-dehydrorhamnose 3,5-epimerase</fullName>
        <ecNumber evidence="3 7">5.1.3.13</ecNumber>
    </recommendedName>
    <alternativeName>
        <fullName evidence="7">Thymidine diphospho-4-keto-rhamnose 3,5-epimerase</fullName>
    </alternativeName>
</protein>